<proteinExistence type="predicted"/>
<dbReference type="RefSeq" id="WP_046496056.1">
    <property type="nucleotide sequence ID" value="NZ_CGIH01000010.1"/>
</dbReference>
<dbReference type="OrthoDB" id="2081593at2"/>
<dbReference type="AlphaFoldDB" id="A0A0E3W2U4"/>
<accession>A0A0E3W2U4</accession>
<organism evidence="1 2">
    <name type="scientific">Syntrophomonas zehnderi OL-4</name>
    <dbReference type="NCBI Taxonomy" id="690567"/>
    <lineage>
        <taxon>Bacteria</taxon>
        <taxon>Bacillati</taxon>
        <taxon>Bacillota</taxon>
        <taxon>Clostridia</taxon>
        <taxon>Eubacteriales</taxon>
        <taxon>Syntrophomonadaceae</taxon>
        <taxon>Syntrophomonas</taxon>
    </lineage>
</organism>
<evidence type="ECO:0000313" key="2">
    <source>
        <dbReference type="Proteomes" id="UP000045545"/>
    </source>
</evidence>
<sequence>MNILFIGSSGVYQTVLAANLHMDTIPTDYKQLPCFGDYNMEQSGQPLFMGIDNYGNRIYALGVGSDVGMVQKCLEQLVTILGASADDLLVIPILIRSQGSISFLQQVSRWRALRPLSIALIIKLLKKDLPSIQAQLPQFT</sequence>
<reference evidence="1 2" key="1">
    <citation type="submission" date="2015-03" db="EMBL/GenBank/DDBJ databases">
        <authorList>
            <person name="Murphy D."/>
        </authorList>
    </citation>
    <scope>NUCLEOTIDE SEQUENCE [LARGE SCALE GENOMIC DNA]</scope>
    <source>
        <strain evidence="1 2">OL-4</strain>
    </source>
</reference>
<dbReference type="STRING" id="690567.790"/>
<name>A0A0E3W2U4_9FIRM</name>
<dbReference type="EMBL" id="CGIH01000010">
    <property type="protein sequence ID" value="CFX21180.1"/>
    <property type="molecule type" value="Genomic_DNA"/>
</dbReference>
<dbReference type="Pfam" id="PF11385">
    <property type="entry name" value="DUF3189"/>
    <property type="match status" value="1"/>
</dbReference>
<evidence type="ECO:0000313" key="1">
    <source>
        <dbReference type="EMBL" id="CFX21180.1"/>
    </source>
</evidence>
<dbReference type="InterPro" id="IPR021525">
    <property type="entry name" value="DUF3189"/>
</dbReference>
<protein>
    <submittedName>
        <fullName evidence="1">Uncharacterized protein</fullName>
    </submittedName>
</protein>
<gene>
    <name evidence="1" type="ORF">790</name>
</gene>
<dbReference type="Proteomes" id="UP000045545">
    <property type="component" value="Unassembled WGS sequence"/>
</dbReference>
<keyword evidence="2" id="KW-1185">Reference proteome</keyword>